<accession>A0A059AYC3</accession>
<protein>
    <submittedName>
        <fullName evidence="2">Uncharacterized protein</fullName>
    </submittedName>
</protein>
<evidence type="ECO:0000313" key="2">
    <source>
        <dbReference type="EMBL" id="KCW58764.1"/>
    </source>
</evidence>
<sequence length="82" mass="9467">MFLCSVFFLWFIFLAKLVILCSWYFCYLGSELARLGAVICCTCVWFVSSYCSCLSCPILDSFLQELMYAITTFCKFSSINIE</sequence>
<dbReference type="Gramene" id="KCW58764">
    <property type="protein sequence ID" value="KCW58764"/>
    <property type="gene ID" value="EUGRSUZ_H01400"/>
</dbReference>
<organism evidence="2">
    <name type="scientific">Eucalyptus grandis</name>
    <name type="common">Flooded gum</name>
    <dbReference type="NCBI Taxonomy" id="71139"/>
    <lineage>
        <taxon>Eukaryota</taxon>
        <taxon>Viridiplantae</taxon>
        <taxon>Streptophyta</taxon>
        <taxon>Embryophyta</taxon>
        <taxon>Tracheophyta</taxon>
        <taxon>Spermatophyta</taxon>
        <taxon>Magnoliopsida</taxon>
        <taxon>eudicotyledons</taxon>
        <taxon>Gunneridae</taxon>
        <taxon>Pentapetalae</taxon>
        <taxon>rosids</taxon>
        <taxon>malvids</taxon>
        <taxon>Myrtales</taxon>
        <taxon>Myrtaceae</taxon>
        <taxon>Myrtoideae</taxon>
        <taxon>Eucalypteae</taxon>
        <taxon>Eucalyptus</taxon>
    </lineage>
</organism>
<gene>
    <name evidence="2" type="ORF">EUGRSUZ_H01400</name>
</gene>
<reference evidence="2" key="1">
    <citation type="submission" date="2013-07" db="EMBL/GenBank/DDBJ databases">
        <title>The genome of Eucalyptus grandis.</title>
        <authorList>
            <person name="Schmutz J."/>
            <person name="Hayes R."/>
            <person name="Myburg A."/>
            <person name="Tuskan G."/>
            <person name="Grattapaglia D."/>
            <person name="Rokhsar D.S."/>
        </authorList>
    </citation>
    <scope>NUCLEOTIDE SEQUENCE</scope>
    <source>
        <tissue evidence="2">Leaf extractions</tissue>
    </source>
</reference>
<feature type="transmembrane region" description="Helical" evidence="1">
    <location>
        <begin position="6"/>
        <end position="25"/>
    </location>
</feature>
<keyword evidence="1" id="KW-1133">Transmembrane helix</keyword>
<proteinExistence type="predicted"/>
<feature type="transmembrane region" description="Helical" evidence="1">
    <location>
        <begin position="32"/>
        <end position="50"/>
    </location>
</feature>
<keyword evidence="1" id="KW-0472">Membrane</keyword>
<name>A0A059AYC3_EUCGR</name>
<keyword evidence="1" id="KW-0812">Transmembrane</keyword>
<dbReference type="InParanoid" id="A0A059AYC3"/>
<dbReference type="EMBL" id="KK198760">
    <property type="protein sequence ID" value="KCW58764.1"/>
    <property type="molecule type" value="Genomic_DNA"/>
</dbReference>
<dbReference type="AlphaFoldDB" id="A0A059AYC3"/>
<evidence type="ECO:0000256" key="1">
    <source>
        <dbReference type="SAM" id="Phobius"/>
    </source>
</evidence>